<organism evidence="1 2">
    <name type="scientific">Abyssicoccus albus</name>
    <dbReference type="NCBI Taxonomy" id="1817405"/>
    <lineage>
        <taxon>Bacteria</taxon>
        <taxon>Bacillati</taxon>
        <taxon>Bacillota</taxon>
        <taxon>Bacilli</taxon>
        <taxon>Bacillales</taxon>
        <taxon>Abyssicoccaceae</taxon>
    </lineage>
</organism>
<gene>
    <name evidence="1" type="ORF">EDD62_0176</name>
</gene>
<name>A0A3N5CEN6_9BACL</name>
<dbReference type="RefSeq" id="WP_123807178.1">
    <property type="nucleotide sequence ID" value="NZ_RKRK01000002.1"/>
</dbReference>
<reference evidence="1 2" key="1">
    <citation type="submission" date="2018-11" db="EMBL/GenBank/DDBJ databases">
        <title>Genomic Encyclopedia of Type Strains, Phase IV (KMG-IV): sequencing the most valuable type-strain genomes for metagenomic binning, comparative biology and taxonomic classification.</title>
        <authorList>
            <person name="Goeker M."/>
        </authorList>
    </citation>
    <scope>NUCLEOTIDE SEQUENCE [LARGE SCALE GENOMIC DNA]</scope>
    <source>
        <strain evidence="1 2">DSM 29158</strain>
    </source>
</reference>
<accession>A0A3N5CEN6</accession>
<dbReference type="Gene3D" id="3.50.4.20">
    <property type="match status" value="1"/>
</dbReference>
<sequence>MSAMKIHKHQYKLIENYKGAFNLEDVEDKWADLFDKYDYILGDIGYDKLRLTGFYKRNKKGILAMKKSTAIQDYLMEYCNFNCPYFILKRLTTHDKDYDISLDEETTETNIEVESLEQPESDQPLIQQNKTFNAYLKS</sequence>
<dbReference type="Proteomes" id="UP000277108">
    <property type="component" value="Unassembled WGS sequence"/>
</dbReference>
<dbReference type="OrthoDB" id="1650379at2"/>
<dbReference type="InterPro" id="IPR038141">
    <property type="entry name" value="YutD-like_sf"/>
</dbReference>
<comment type="caution">
    <text evidence="1">The sequence shown here is derived from an EMBL/GenBank/DDBJ whole genome shotgun (WGS) entry which is preliminary data.</text>
</comment>
<keyword evidence="2" id="KW-1185">Reference proteome</keyword>
<dbReference type="InterPro" id="IPR009370">
    <property type="entry name" value="YutD-like"/>
</dbReference>
<dbReference type="AlphaFoldDB" id="A0A3N5CEN6"/>
<dbReference type="EMBL" id="RKRK01000002">
    <property type="protein sequence ID" value="RPF57555.1"/>
    <property type="molecule type" value="Genomic_DNA"/>
</dbReference>
<evidence type="ECO:0000313" key="2">
    <source>
        <dbReference type="Proteomes" id="UP000277108"/>
    </source>
</evidence>
<protein>
    <submittedName>
        <fullName evidence="1">Uncharacterized protein YutD</fullName>
    </submittedName>
</protein>
<evidence type="ECO:0000313" key="1">
    <source>
        <dbReference type="EMBL" id="RPF57555.1"/>
    </source>
</evidence>
<proteinExistence type="predicted"/>
<dbReference type="Pfam" id="PF06265">
    <property type="entry name" value="YutD-like"/>
    <property type="match status" value="1"/>
</dbReference>